<keyword evidence="3" id="KW-1185">Reference proteome</keyword>
<reference evidence="2" key="1">
    <citation type="submission" date="2014-09" db="EMBL/GenBank/DDBJ databases">
        <title>Genome sequence of the luminous mushroom Mycena chlorophos for searching fungal bioluminescence genes.</title>
        <authorList>
            <person name="Tanaka Y."/>
            <person name="Kasuga D."/>
            <person name="Oba Y."/>
            <person name="Hase S."/>
            <person name="Sato K."/>
            <person name="Oba Y."/>
            <person name="Sakakibara Y."/>
        </authorList>
    </citation>
    <scope>NUCLEOTIDE SEQUENCE</scope>
</reference>
<proteinExistence type="predicted"/>
<evidence type="ECO:0000313" key="2">
    <source>
        <dbReference type="EMBL" id="GAT56805.1"/>
    </source>
</evidence>
<accession>A0ABQ0M0H3</accession>
<feature type="region of interest" description="Disordered" evidence="1">
    <location>
        <begin position="104"/>
        <end position="157"/>
    </location>
</feature>
<dbReference type="EMBL" id="DF849344">
    <property type="protein sequence ID" value="GAT56805.1"/>
    <property type="molecule type" value="Genomic_DNA"/>
</dbReference>
<evidence type="ECO:0000256" key="1">
    <source>
        <dbReference type="SAM" id="MobiDB-lite"/>
    </source>
</evidence>
<gene>
    <name evidence="2" type="ORF">MCHLO_13415</name>
</gene>
<organism evidence="2 3">
    <name type="scientific">Mycena chlorophos</name>
    <name type="common">Agaric fungus</name>
    <name type="synonym">Agaricus chlorophos</name>
    <dbReference type="NCBI Taxonomy" id="658473"/>
    <lineage>
        <taxon>Eukaryota</taxon>
        <taxon>Fungi</taxon>
        <taxon>Dikarya</taxon>
        <taxon>Basidiomycota</taxon>
        <taxon>Agaricomycotina</taxon>
        <taxon>Agaricomycetes</taxon>
        <taxon>Agaricomycetidae</taxon>
        <taxon>Agaricales</taxon>
        <taxon>Marasmiineae</taxon>
        <taxon>Mycenaceae</taxon>
        <taxon>Mycena</taxon>
    </lineage>
</organism>
<evidence type="ECO:0000313" key="3">
    <source>
        <dbReference type="Proteomes" id="UP000815677"/>
    </source>
</evidence>
<sequence>MRRRKPSVPQAAQTTHPQNDVHSALLCRLYALICPRKNPPGQFGLSADCGRPYGNGRGQATVGELVWGCAWHLWSLPPCSCRALDPLAHTRICWTRPSPLYGRPWSASTHPQSQTSTGDRSTVGPCLNAIPSRDRHFGDPGTLTRRTEDVPRVRPNY</sequence>
<name>A0ABQ0M0H3_MYCCL</name>
<dbReference type="Proteomes" id="UP000815677">
    <property type="component" value="Unassembled WGS sequence"/>
</dbReference>
<protein>
    <submittedName>
        <fullName evidence="2">Uncharacterized protein</fullName>
    </submittedName>
</protein>
<feature type="compositionally biased region" description="Polar residues" evidence="1">
    <location>
        <begin position="106"/>
        <end position="120"/>
    </location>
</feature>
<feature type="compositionally biased region" description="Basic and acidic residues" evidence="1">
    <location>
        <begin position="145"/>
        <end position="157"/>
    </location>
</feature>